<dbReference type="InterPro" id="IPR009078">
    <property type="entry name" value="Ferritin-like_SF"/>
</dbReference>
<keyword evidence="3" id="KW-1185">Reference proteome</keyword>
<comment type="caution">
    <text evidence="2">The sequence shown here is derived from an EMBL/GenBank/DDBJ whole genome shotgun (WGS) entry which is preliminary data.</text>
</comment>
<organism evidence="2 3">
    <name type="scientific">Robertmurraya beringensis</name>
    <dbReference type="NCBI Taxonomy" id="641660"/>
    <lineage>
        <taxon>Bacteria</taxon>
        <taxon>Bacillati</taxon>
        <taxon>Bacillota</taxon>
        <taxon>Bacilli</taxon>
        <taxon>Bacillales</taxon>
        <taxon>Bacillaceae</taxon>
        <taxon>Robertmurraya</taxon>
    </lineage>
</organism>
<evidence type="ECO:0000313" key="2">
    <source>
        <dbReference type="EMBL" id="MFC0477185.1"/>
    </source>
</evidence>
<dbReference type="Pfam" id="PF09537">
    <property type="entry name" value="DUF2383"/>
    <property type="match status" value="1"/>
</dbReference>
<dbReference type="InterPro" id="IPR012347">
    <property type="entry name" value="Ferritin-like"/>
</dbReference>
<sequence>MKNETVIAELNALLKGTYMGIRSMEHYIEKVADEELRRHFQSMQQETKHNAQILAERIQNLSGVPADSEGITGAMQGYLHRMMLSEDPKDILEDAIKGVDDYGVHYSEELVRGDLDPESKQIVEEVIDTNRRHADFLRQLLPQ</sequence>
<dbReference type="SUPFAM" id="SSF47240">
    <property type="entry name" value="Ferritin-like"/>
    <property type="match status" value="1"/>
</dbReference>
<proteinExistence type="predicted"/>
<dbReference type="CDD" id="cd00657">
    <property type="entry name" value="Ferritin_like"/>
    <property type="match status" value="1"/>
</dbReference>
<protein>
    <submittedName>
        <fullName evidence="2">DUF2383 domain-containing protein</fullName>
    </submittedName>
</protein>
<dbReference type="Gene3D" id="1.20.1260.10">
    <property type="match status" value="1"/>
</dbReference>
<dbReference type="RefSeq" id="WP_160546794.1">
    <property type="nucleotide sequence ID" value="NZ_JBHLUU010000118.1"/>
</dbReference>
<evidence type="ECO:0000313" key="3">
    <source>
        <dbReference type="Proteomes" id="UP001589738"/>
    </source>
</evidence>
<name>A0ABV6KVW9_9BACI</name>
<dbReference type="Proteomes" id="UP001589738">
    <property type="component" value="Unassembled WGS sequence"/>
</dbReference>
<feature type="domain" description="DUF2383" evidence="1">
    <location>
        <begin position="6"/>
        <end position="101"/>
    </location>
</feature>
<dbReference type="EMBL" id="JBHLUU010000118">
    <property type="protein sequence ID" value="MFC0477185.1"/>
    <property type="molecule type" value="Genomic_DNA"/>
</dbReference>
<dbReference type="InterPro" id="IPR019052">
    <property type="entry name" value="DUF2383"/>
</dbReference>
<gene>
    <name evidence="2" type="ORF">ACFFHF_18445</name>
</gene>
<reference evidence="2 3" key="1">
    <citation type="submission" date="2024-09" db="EMBL/GenBank/DDBJ databases">
        <authorList>
            <person name="Sun Q."/>
            <person name="Mori K."/>
        </authorList>
    </citation>
    <scope>NUCLEOTIDE SEQUENCE [LARGE SCALE GENOMIC DNA]</scope>
    <source>
        <strain evidence="2 3">CGMCC 1.9126</strain>
    </source>
</reference>
<evidence type="ECO:0000259" key="1">
    <source>
        <dbReference type="Pfam" id="PF09537"/>
    </source>
</evidence>
<accession>A0ABV6KVW9</accession>